<reference evidence="2" key="1">
    <citation type="journal article" date="2021" name="G3 (Bethesda)">
        <title>Genome and transcriptome analysis of the beet armyworm Spodoptera exigua reveals targets for pest control. .</title>
        <authorList>
            <person name="Simon S."/>
            <person name="Breeschoten T."/>
            <person name="Jansen H.J."/>
            <person name="Dirks R.P."/>
            <person name="Schranz M.E."/>
            <person name="Ros V.I.D."/>
        </authorList>
    </citation>
    <scope>NUCLEOTIDE SEQUENCE</scope>
    <source>
        <strain evidence="2">TB_SE_WUR_2020</strain>
    </source>
</reference>
<dbReference type="Proteomes" id="UP000814243">
    <property type="component" value="Unassembled WGS sequence"/>
</dbReference>
<comment type="caution">
    <text evidence="2">The sequence shown here is derived from an EMBL/GenBank/DDBJ whole genome shotgun (WGS) entry which is preliminary data.</text>
</comment>
<dbReference type="AlphaFoldDB" id="A0A922SFJ7"/>
<protein>
    <submittedName>
        <fullName evidence="2">Uncharacterized protein</fullName>
    </submittedName>
</protein>
<dbReference type="EMBL" id="JACEFF010000528">
    <property type="protein sequence ID" value="KAH9635855.1"/>
    <property type="molecule type" value="Genomic_DNA"/>
</dbReference>
<keyword evidence="1" id="KW-0732">Signal</keyword>
<sequence length="206" mass="24238">MSSLYLNIILLACSINTGTAISIRGIVDTKNANSPLLRLPTWKVHPEIKSEGIFERFVRKYLDMLSTAFTGKQLIRYCRMMSKELSGFGFKYTEQLAKHFRYLSRMYRDGIEQEMAEYRKEYDEKLTNRQIFLDAMNDIFTLQENLRFDDYIHDMVDFGNDHIPTLVEQTRNILRMIVDCVHKLSAGEQKILEKKLVKAIKEYDDN</sequence>
<feature type="signal peptide" evidence="1">
    <location>
        <begin position="1"/>
        <end position="20"/>
    </location>
</feature>
<name>A0A922SFJ7_SPOEX</name>
<organism evidence="2 3">
    <name type="scientific">Spodoptera exigua</name>
    <name type="common">Beet armyworm</name>
    <name type="synonym">Noctua fulgens</name>
    <dbReference type="NCBI Taxonomy" id="7107"/>
    <lineage>
        <taxon>Eukaryota</taxon>
        <taxon>Metazoa</taxon>
        <taxon>Ecdysozoa</taxon>
        <taxon>Arthropoda</taxon>
        <taxon>Hexapoda</taxon>
        <taxon>Insecta</taxon>
        <taxon>Pterygota</taxon>
        <taxon>Neoptera</taxon>
        <taxon>Endopterygota</taxon>
        <taxon>Lepidoptera</taxon>
        <taxon>Glossata</taxon>
        <taxon>Ditrysia</taxon>
        <taxon>Noctuoidea</taxon>
        <taxon>Noctuidae</taxon>
        <taxon>Amphipyrinae</taxon>
        <taxon>Spodoptera</taxon>
    </lineage>
</organism>
<feature type="chain" id="PRO_5037403045" evidence="1">
    <location>
        <begin position="21"/>
        <end position="206"/>
    </location>
</feature>
<evidence type="ECO:0000256" key="1">
    <source>
        <dbReference type="SAM" id="SignalP"/>
    </source>
</evidence>
<accession>A0A922SFJ7</accession>
<gene>
    <name evidence="2" type="ORF">HF086_002415</name>
</gene>
<evidence type="ECO:0000313" key="3">
    <source>
        <dbReference type="Proteomes" id="UP000814243"/>
    </source>
</evidence>
<proteinExistence type="predicted"/>
<evidence type="ECO:0000313" key="2">
    <source>
        <dbReference type="EMBL" id="KAH9635855.1"/>
    </source>
</evidence>